<comment type="caution">
    <text evidence="1">The sequence shown here is derived from an EMBL/GenBank/DDBJ whole genome shotgun (WGS) entry which is preliminary data.</text>
</comment>
<name>A0A7C8IC94_9PLEO</name>
<evidence type="ECO:0000313" key="2">
    <source>
        <dbReference type="Proteomes" id="UP000481861"/>
    </source>
</evidence>
<reference evidence="1 2" key="1">
    <citation type="submission" date="2020-01" db="EMBL/GenBank/DDBJ databases">
        <authorList>
            <consortium name="DOE Joint Genome Institute"/>
            <person name="Haridas S."/>
            <person name="Albert R."/>
            <person name="Binder M."/>
            <person name="Bloem J."/>
            <person name="Labutti K."/>
            <person name="Salamov A."/>
            <person name="Andreopoulos B."/>
            <person name="Baker S.E."/>
            <person name="Barry K."/>
            <person name="Bills G."/>
            <person name="Bluhm B.H."/>
            <person name="Cannon C."/>
            <person name="Castanera R."/>
            <person name="Culley D.E."/>
            <person name="Daum C."/>
            <person name="Ezra D."/>
            <person name="Gonzalez J.B."/>
            <person name="Henrissat B."/>
            <person name="Kuo A."/>
            <person name="Liang C."/>
            <person name="Lipzen A."/>
            <person name="Lutzoni F."/>
            <person name="Magnuson J."/>
            <person name="Mondo S."/>
            <person name="Nolan M."/>
            <person name="Ohm R."/>
            <person name="Pangilinan J."/>
            <person name="Park H.-J.H."/>
            <person name="Ramirez L."/>
            <person name="Alfaro M."/>
            <person name="Sun H."/>
            <person name="Tritt A."/>
            <person name="Yoshinaga Y."/>
            <person name="Zwiers L.-H.L."/>
            <person name="Turgeon B.G."/>
            <person name="Goodwin S.B."/>
            <person name="Spatafora J.W."/>
            <person name="Crous P.W."/>
            <person name="Grigoriev I.V."/>
        </authorList>
    </citation>
    <scope>NUCLEOTIDE SEQUENCE [LARGE SCALE GENOMIC DNA]</scope>
    <source>
        <strain evidence="1 2">CBS 611.86</strain>
    </source>
</reference>
<accession>A0A7C8IC94</accession>
<dbReference type="AlphaFoldDB" id="A0A7C8IC94"/>
<proteinExistence type="predicted"/>
<protein>
    <submittedName>
        <fullName evidence="1">Uncharacterized protein</fullName>
    </submittedName>
</protein>
<gene>
    <name evidence="1" type="ORF">BDV95DRAFT_603437</name>
</gene>
<sequence>MSSFLDIPMEMQVKVLRLCLANDPPYIDQYLEERYPSANSNPRYSGQHPWYNLFAQLVSCIIATPHLQQLNIVIPSEWQYDASLDKPGMGHLAHLRNEEIWAEMARLVSHRRDVKVVLVRAGGATRYGHLPGNMDNRERHLKNMKQRLGVWDFRDTTVVETAKWTFPEPREGDEDPDMYIEGITSLFVEVGEDL</sequence>
<keyword evidence="2" id="KW-1185">Reference proteome</keyword>
<organism evidence="1 2">
    <name type="scientific">Massariosphaeria phaeospora</name>
    <dbReference type="NCBI Taxonomy" id="100035"/>
    <lineage>
        <taxon>Eukaryota</taxon>
        <taxon>Fungi</taxon>
        <taxon>Dikarya</taxon>
        <taxon>Ascomycota</taxon>
        <taxon>Pezizomycotina</taxon>
        <taxon>Dothideomycetes</taxon>
        <taxon>Pleosporomycetidae</taxon>
        <taxon>Pleosporales</taxon>
        <taxon>Pleosporales incertae sedis</taxon>
        <taxon>Massariosphaeria</taxon>
    </lineage>
</organism>
<evidence type="ECO:0000313" key="1">
    <source>
        <dbReference type="EMBL" id="KAF2876054.1"/>
    </source>
</evidence>
<dbReference type="Proteomes" id="UP000481861">
    <property type="component" value="Unassembled WGS sequence"/>
</dbReference>
<dbReference type="EMBL" id="JAADJZ010000004">
    <property type="protein sequence ID" value="KAF2876054.1"/>
    <property type="molecule type" value="Genomic_DNA"/>
</dbReference>